<dbReference type="Gene3D" id="3.40.50.1820">
    <property type="entry name" value="alpha/beta hydrolase"/>
    <property type="match status" value="1"/>
</dbReference>
<dbReference type="InterPro" id="IPR029058">
    <property type="entry name" value="AB_hydrolase_fold"/>
</dbReference>
<protein>
    <submittedName>
        <fullName evidence="1">Uncharacterized protein</fullName>
    </submittedName>
</protein>
<comment type="caution">
    <text evidence="1">The sequence shown here is derived from an EMBL/GenBank/DDBJ whole genome shotgun (WGS) entry which is preliminary data.</text>
</comment>
<evidence type="ECO:0000313" key="2">
    <source>
        <dbReference type="Proteomes" id="UP001302745"/>
    </source>
</evidence>
<proteinExistence type="predicted"/>
<evidence type="ECO:0000313" key="1">
    <source>
        <dbReference type="EMBL" id="KAK4153768.1"/>
    </source>
</evidence>
<organism evidence="1 2">
    <name type="scientific">Chaetomidium leptoderma</name>
    <dbReference type="NCBI Taxonomy" id="669021"/>
    <lineage>
        <taxon>Eukaryota</taxon>
        <taxon>Fungi</taxon>
        <taxon>Dikarya</taxon>
        <taxon>Ascomycota</taxon>
        <taxon>Pezizomycotina</taxon>
        <taxon>Sordariomycetes</taxon>
        <taxon>Sordariomycetidae</taxon>
        <taxon>Sordariales</taxon>
        <taxon>Chaetomiaceae</taxon>
        <taxon>Chaetomidium</taxon>
    </lineage>
</organism>
<dbReference type="EMBL" id="MU856930">
    <property type="protein sequence ID" value="KAK4153768.1"/>
    <property type="molecule type" value="Genomic_DNA"/>
</dbReference>
<accession>A0AAN6VLH0</accession>
<reference evidence="1" key="2">
    <citation type="submission" date="2023-05" db="EMBL/GenBank/DDBJ databases">
        <authorList>
            <consortium name="Lawrence Berkeley National Laboratory"/>
            <person name="Steindorff A."/>
            <person name="Hensen N."/>
            <person name="Bonometti L."/>
            <person name="Westerberg I."/>
            <person name="Brannstrom I.O."/>
            <person name="Guillou S."/>
            <person name="Cros-Aarteil S."/>
            <person name="Calhoun S."/>
            <person name="Haridas S."/>
            <person name="Kuo A."/>
            <person name="Mondo S."/>
            <person name="Pangilinan J."/>
            <person name="Riley R."/>
            <person name="Labutti K."/>
            <person name="Andreopoulos B."/>
            <person name="Lipzen A."/>
            <person name="Chen C."/>
            <person name="Yanf M."/>
            <person name="Daum C."/>
            <person name="Ng V."/>
            <person name="Clum A."/>
            <person name="Ohm R."/>
            <person name="Martin F."/>
            <person name="Silar P."/>
            <person name="Natvig D."/>
            <person name="Lalanne C."/>
            <person name="Gautier V."/>
            <person name="Ament-Velasquez S.L."/>
            <person name="Kruys A."/>
            <person name="Hutchinson M.I."/>
            <person name="Powell A.J."/>
            <person name="Barry K."/>
            <person name="Miller A.N."/>
            <person name="Grigoriev I.V."/>
            <person name="Debuchy R."/>
            <person name="Gladieux P."/>
            <person name="Thoren M.H."/>
            <person name="Johannesson H."/>
        </authorList>
    </citation>
    <scope>NUCLEOTIDE SEQUENCE</scope>
    <source>
        <strain evidence="1">CBS 538.74</strain>
    </source>
</reference>
<gene>
    <name evidence="1" type="ORF">C8A00DRAFT_33453</name>
</gene>
<name>A0AAN6VLH0_9PEZI</name>
<dbReference type="SUPFAM" id="SSF53474">
    <property type="entry name" value="alpha/beta-Hydrolases"/>
    <property type="match status" value="1"/>
</dbReference>
<reference evidence="1" key="1">
    <citation type="journal article" date="2023" name="Mol. Phylogenet. Evol.">
        <title>Genome-scale phylogeny and comparative genomics of the fungal order Sordariales.</title>
        <authorList>
            <person name="Hensen N."/>
            <person name="Bonometti L."/>
            <person name="Westerberg I."/>
            <person name="Brannstrom I.O."/>
            <person name="Guillou S."/>
            <person name="Cros-Aarteil S."/>
            <person name="Calhoun S."/>
            <person name="Haridas S."/>
            <person name="Kuo A."/>
            <person name="Mondo S."/>
            <person name="Pangilinan J."/>
            <person name="Riley R."/>
            <person name="LaButti K."/>
            <person name="Andreopoulos B."/>
            <person name="Lipzen A."/>
            <person name="Chen C."/>
            <person name="Yan M."/>
            <person name="Daum C."/>
            <person name="Ng V."/>
            <person name="Clum A."/>
            <person name="Steindorff A."/>
            <person name="Ohm R.A."/>
            <person name="Martin F."/>
            <person name="Silar P."/>
            <person name="Natvig D.O."/>
            <person name="Lalanne C."/>
            <person name="Gautier V."/>
            <person name="Ament-Velasquez S.L."/>
            <person name="Kruys A."/>
            <person name="Hutchinson M.I."/>
            <person name="Powell A.J."/>
            <person name="Barry K."/>
            <person name="Miller A.N."/>
            <person name="Grigoriev I.V."/>
            <person name="Debuchy R."/>
            <person name="Gladieux P."/>
            <person name="Hiltunen Thoren M."/>
            <person name="Johannesson H."/>
        </authorList>
    </citation>
    <scope>NUCLEOTIDE SEQUENCE</scope>
    <source>
        <strain evidence="1">CBS 538.74</strain>
    </source>
</reference>
<dbReference type="AlphaFoldDB" id="A0AAN6VLH0"/>
<sequence length="111" mass="12589">MTSWPFGHKRNKRCQRYNHNHFVLLDYPDDILALVDYLNIRKFGIVAVSDGAPYAFACRRRISHPRLTGMGIVAGIHPVASLGTTGMKLPSRLMLYVSTWFPGLVTWLIDS</sequence>
<keyword evidence="2" id="KW-1185">Reference proteome</keyword>
<dbReference type="Proteomes" id="UP001302745">
    <property type="component" value="Unassembled WGS sequence"/>
</dbReference>